<evidence type="ECO:0008006" key="2">
    <source>
        <dbReference type="Google" id="ProtNLM"/>
    </source>
</evidence>
<accession>R6WK23</accession>
<dbReference type="Proteomes" id="UP000014937">
    <property type="component" value="Unassembled WGS sequence"/>
</dbReference>
<dbReference type="AlphaFoldDB" id="R6WK23"/>
<reference evidence="1" key="1">
    <citation type="submission" date="2012-11" db="EMBL/GenBank/DDBJ databases">
        <title>Dependencies among metagenomic species, viruses, plasmids and units of genetic variation.</title>
        <authorList>
            <person name="Nielsen H.B."/>
            <person name="Almeida M."/>
            <person name="Juncker A.S."/>
            <person name="Rasmussen S."/>
            <person name="Li J."/>
            <person name="Sunagawa S."/>
            <person name="Plichta D."/>
            <person name="Gautier L."/>
            <person name="Le Chatelier E."/>
            <person name="Peletier E."/>
            <person name="Bonde I."/>
            <person name="Nielsen T."/>
            <person name="Manichanh C."/>
            <person name="Arumugam M."/>
            <person name="Batto J."/>
            <person name="Santos M.B.Q.D."/>
            <person name="Blom N."/>
            <person name="Borruel N."/>
            <person name="Burgdorf K.S."/>
            <person name="Boumezbeur F."/>
            <person name="Casellas F."/>
            <person name="Dore J."/>
            <person name="Guarner F."/>
            <person name="Hansen T."/>
            <person name="Hildebrand F."/>
            <person name="Kaas R.S."/>
            <person name="Kennedy S."/>
            <person name="Kristiansen K."/>
            <person name="Kultima J.R."/>
            <person name="Leonard P."/>
            <person name="Levenez F."/>
            <person name="Lund O."/>
            <person name="Moumen B."/>
            <person name="Le Paslier D."/>
            <person name="Pons N."/>
            <person name="Pedersen O."/>
            <person name="Prifti E."/>
            <person name="Qin J."/>
            <person name="Raes J."/>
            <person name="Tap J."/>
            <person name="Tims S."/>
            <person name="Ussery D.W."/>
            <person name="Yamada T."/>
            <person name="MetaHit consortium"/>
            <person name="Renault P."/>
            <person name="Sicheritz-Ponten T."/>
            <person name="Bork P."/>
            <person name="Wang J."/>
            <person name="Brunak S."/>
            <person name="Ehrlich S.D."/>
        </authorList>
    </citation>
    <scope>NUCLEOTIDE SEQUENCE [LARGE SCALE GENOMIC DNA]</scope>
</reference>
<comment type="caution">
    <text evidence="1">The sequence shown here is derived from an EMBL/GenBank/DDBJ whole genome shotgun (WGS) entry which is preliminary data.</text>
</comment>
<sequence length="377" mass="42321">MTTTDRLAQLIKKLNKSWRKDAKKAVAYLQRLIASGMKFEEALDNVQRHYGKLFTLPELKPALVEAAAYAYGIVPTMLTKAQVESMGEELADKWDESGMTLSEKLHGVGVKMRGAIVSTLQEQMRRNKTWTEAARALYDGYGEDGRNVYNGGKDIISRQDLPKYLQKVREATGNDLQALAEQRQAIDNINRLAKNGAPNKALQAAYNKLLEAVQKGNEKAIEKAVEVAVNEKSRYVAERITRTEMARAWADGFIAKMKTDADIVAVKFKLSSRHPVFDICDMYAKADMYGLGAGIYPKDKLPPLPVHPHCLCRYVEVIEGEVDMQQQRDQVRGAGDKWLNSLPESRRAQVLGRKGLKAWEDGEDWRATCTPKLICMA</sequence>
<protein>
    <recommendedName>
        <fullName evidence="2">Phage head morphogenesis domain-containing protein</fullName>
    </recommendedName>
</protein>
<proteinExistence type="predicted"/>
<evidence type="ECO:0000313" key="1">
    <source>
        <dbReference type="EMBL" id="CDD11483.1"/>
    </source>
</evidence>
<dbReference type="HOGENOM" id="CLU_733317_0_0_9"/>
<organism evidence="1">
    <name type="scientific">Phascolarctobacterium succinatutens CAG:287</name>
    <dbReference type="NCBI Taxonomy" id="1263101"/>
    <lineage>
        <taxon>Bacteria</taxon>
        <taxon>Bacillati</taxon>
        <taxon>Bacillota</taxon>
        <taxon>Negativicutes</taxon>
        <taxon>Acidaminococcales</taxon>
        <taxon>Acidaminococcaceae</taxon>
        <taxon>Phascolarctobacterium</taxon>
    </lineage>
</organism>
<dbReference type="EMBL" id="CBGL010000090">
    <property type="protein sequence ID" value="CDD11483.1"/>
    <property type="molecule type" value="Genomic_DNA"/>
</dbReference>
<gene>
    <name evidence="1" type="ORF">BN587_00528</name>
</gene>
<name>R6WK23_9FIRM</name>